<keyword evidence="1" id="KW-0472">Membrane</keyword>
<evidence type="ECO:0000313" key="2">
    <source>
        <dbReference type="EMBL" id="QHT96961.1"/>
    </source>
</evidence>
<keyword evidence="1" id="KW-1133">Transmembrane helix</keyword>
<proteinExistence type="predicted"/>
<sequence>MQAERCFLDDVAAFVHANRFILTVVFLVTLTITLSMDYRQCGFPFNMDVGSIACSVRDDDHTNDDLYTASFVYNVAFVLLAFTLLFVMLRNTKRVGYMI</sequence>
<name>A0A6C0IUK4_9ZZZZ</name>
<protein>
    <submittedName>
        <fullName evidence="2">Uncharacterized protein</fullName>
    </submittedName>
</protein>
<dbReference type="AlphaFoldDB" id="A0A6C0IUK4"/>
<evidence type="ECO:0000256" key="1">
    <source>
        <dbReference type="SAM" id="Phobius"/>
    </source>
</evidence>
<organism evidence="2">
    <name type="scientific">viral metagenome</name>
    <dbReference type="NCBI Taxonomy" id="1070528"/>
    <lineage>
        <taxon>unclassified sequences</taxon>
        <taxon>metagenomes</taxon>
        <taxon>organismal metagenomes</taxon>
    </lineage>
</organism>
<keyword evidence="1" id="KW-0812">Transmembrane</keyword>
<accession>A0A6C0IUK4</accession>
<feature type="transmembrane region" description="Helical" evidence="1">
    <location>
        <begin position="20"/>
        <end position="38"/>
    </location>
</feature>
<feature type="transmembrane region" description="Helical" evidence="1">
    <location>
        <begin position="71"/>
        <end position="89"/>
    </location>
</feature>
<dbReference type="EMBL" id="MN740271">
    <property type="protein sequence ID" value="QHT96961.1"/>
    <property type="molecule type" value="Genomic_DNA"/>
</dbReference>
<reference evidence="2" key="1">
    <citation type="journal article" date="2020" name="Nature">
        <title>Giant virus diversity and host interactions through global metagenomics.</title>
        <authorList>
            <person name="Schulz F."/>
            <person name="Roux S."/>
            <person name="Paez-Espino D."/>
            <person name="Jungbluth S."/>
            <person name="Walsh D.A."/>
            <person name="Denef V.J."/>
            <person name="McMahon K.D."/>
            <person name="Konstantinidis K.T."/>
            <person name="Eloe-Fadrosh E.A."/>
            <person name="Kyrpides N.C."/>
            <person name="Woyke T."/>
        </authorList>
    </citation>
    <scope>NUCLEOTIDE SEQUENCE</scope>
    <source>
        <strain evidence="2">GVMAG-M-3300024510-1</strain>
    </source>
</reference>